<evidence type="ECO:0000313" key="3">
    <source>
        <dbReference type="Proteomes" id="UP001596250"/>
    </source>
</evidence>
<gene>
    <name evidence="2" type="ORF">ACFPXP_05320</name>
</gene>
<proteinExistence type="predicted"/>
<comment type="caution">
    <text evidence="2">The sequence shown here is derived from an EMBL/GenBank/DDBJ whole genome shotgun (WGS) entry which is preliminary data.</text>
</comment>
<protein>
    <submittedName>
        <fullName evidence="2">Uncharacterized protein</fullName>
    </submittedName>
</protein>
<dbReference type="Proteomes" id="UP001596250">
    <property type="component" value="Unassembled WGS sequence"/>
</dbReference>
<dbReference type="EMBL" id="JBHSQV010000032">
    <property type="protein sequence ID" value="MFC5985849.1"/>
    <property type="molecule type" value="Genomic_DNA"/>
</dbReference>
<evidence type="ECO:0000313" key="2">
    <source>
        <dbReference type="EMBL" id="MFC5985849.1"/>
    </source>
</evidence>
<feature type="compositionally biased region" description="Basic and acidic residues" evidence="1">
    <location>
        <begin position="1"/>
        <end position="18"/>
    </location>
</feature>
<feature type="region of interest" description="Disordered" evidence="1">
    <location>
        <begin position="1"/>
        <end position="46"/>
    </location>
</feature>
<accession>A0ABW1IL90</accession>
<keyword evidence="3" id="KW-1185">Reference proteome</keyword>
<sequence length="46" mass="5519">MPHNKSESLNERERRDSMQEEATTLKPDKQKEFPPSLNQISKHRNR</sequence>
<reference evidence="3" key="1">
    <citation type="journal article" date="2019" name="Int. J. Syst. Evol. Microbiol.">
        <title>The Global Catalogue of Microorganisms (GCM) 10K type strain sequencing project: providing services to taxonomists for standard genome sequencing and annotation.</title>
        <authorList>
            <consortium name="The Broad Institute Genomics Platform"/>
            <consortium name="The Broad Institute Genome Sequencing Center for Infectious Disease"/>
            <person name="Wu L."/>
            <person name="Ma J."/>
        </authorList>
    </citation>
    <scope>NUCLEOTIDE SEQUENCE [LARGE SCALE GENOMIC DNA]</scope>
    <source>
        <strain evidence="3">CCM 8749</strain>
    </source>
</reference>
<evidence type="ECO:0000256" key="1">
    <source>
        <dbReference type="SAM" id="MobiDB-lite"/>
    </source>
</evidence>
<name>A0ABW1IL90_9BACL</name>
<dbReference type="RefSeq" id="WP_379893084.1">
    <property type="nucleotide sequence ID" value="NZ_CBCSCT010000013.1"/>
</dbReference>
<organism evidence="2 3">
    <name type="scientific">Marinicrinis lubricantis</name>
    <dbReference type="NCBI Taxonomy" id="2086470"/>
    <lineage>
        <taxon>Bacteria</taxon>
        <taxon>Bacillati</taxon>
        <taxon>Bacillota</taxon>
        <taxon>Bacilli</taxon>
        <taxon>Bacillales</taxon>
        <taxon>Paenibacillaceae</taxon>
    </lineage>
</organism>